<dbReference type="Gene3D" id="1.20.900.10">
    <property type="entry name" value="Dbl homology (DH) domain"/>
    <property type="match status" value="1"/>
</dbReference>
<dbReference type="PROSITE" id="PS50010">
    <property type="entry name" value="DH_2"/>
    <property type="match status" value="1"/>
</dbReference>
<dbReference type="GO" id="GO:0005737">
    <property type="term" value="C:cytoplasm"/>
    <property type="evidence" value="ECO:0007669"/>
    <property type="project" value="TreeGrafter"/>
</dbReference>
<evidence type="ECO:0000313" key="4">
    <source>
        <dbReference type="Proteomes" id="UP001146793"/>
    </source>
</evidence>
<reference evidence="3" key="1">
    <citation type="submission" date="2022-08" db="EMBL/GenBank/DDBJ databases">
        <title>Novel sulphate-reducing endosymbionts in the free-living metamonad Anaeramoeba.</title>
        <authorList>
            <person name="Jerlstrom-Hultqvist J."/>
            <person name="Cepicka I."/>
            <person name="Gallot-Lavallee L."/>
            <person name="Salas-Leiva D."/>
            <person name="Curtis B.A."/>
            <person name="Zahonova K."/>
            <person name="Pipaliya S."/>
            <person name="Dacks J."/>
            <person name="Roger A.J."/>
        </authorList>
    </citation>
    <scope>NUCLEOTIDE SEQUENCE</scope>
    <source>
        <strain evidence="3">Busselton2</strain>
    </source>
</reference>
<dbReference type="EMBL" id="JANTQA010000063">
    <property type="protein sequence ID" value="KAJ3427495.1"/>
    <property type="molecule type" value="Genomic_DNA"/>
</dbReference>
<dbReference type="InterPro" id="IPR035899">
    <property type="entry name" value="DBL_dom_sf"/>
</dbReference>
<organism evidence="3 4">
    <name type="scientific">Anaeramoeba flamelloides</name>
    <dbReference type="NCBI Taxonomy" id="1746091"/>
    <lineage>
        <taxon>Eukaryota</taxon>
        <taxon>Metamonada</taxon>
        <taxon>Anaeramoebidae</taxon>
        <taxon>Anaeramoeba</taxon>
    </lineage>
</organism>
<evidence type="ECO:0000256" key="1">
    <source>
        <dbReference type="SAM" id="MobiDB-lite"/>
    </source>
</evidence>
<dbReference type="GO" id="GO:0005085">
    <property type="term" value="F:guanyl-nucleotide exchange factor activity"/>
    <property type="evidence" value="ECO:0007669"/>
    <property type="project" value="InterPro"/>
</dbReference>
<gene>
    <name evidence="3" type="ORF">M0812_27082</name>
</gene>
<evidence type="ECO:0000259" key="2">
    <source>
        <dbReference type="PROSITE" id="PS50010"/>
    </source>
</evidence>
<dbReference type="Pfam" id="PF00621">
    <property type="entry name" value="RhoGEF"/>
    <property type="match status" value="1"/>
</dbReference>
<dbReference type="InterPro" id="IPR000219">
    <property type="entry name" value="DH_dom"/>
</dbReference>
<dbReference type="PANTHER" id="PTHR22834">
    <property type="entry name" value="NUCLEAR FUSION PROTEIN FUS2"/>
    <property type="match status" value="1"/>
</dbReference>
<sequence>MNKKKEIEKEKEKEKTKKKEKKEKETTNKKEEKKNKKKKTTTEKELKSIQLIQSAWRRYSEKQILKHLRERRLILNELVQTEERYLSNLKSAESEFFQPFFNHPQYSLWDHSGTFLLYYKNFESIISYHATNLSQFQSQEGNEKKTKLQQFLEIIPDITTLSIIYLPYCLKYENFILAIRQLIRESPLFERFYENKNKLMAMDLMSVIISPISRIPRYVLLMRGFLKTCPKTLLHYSDLVTLLEKWESTVNDFNKKLQLESSRKNDQKKNLN</sequence>
<dbReference type="SMART" id="SM00325">
    <property type="entry name" value="RhoGEF"/>
    <property type="match status" value="1"/>
</dbReference>
<name>A0AAV7YHH9_9EUKA</name>
<proteinExistence type="predicted"/>
<comment type="caution">
    <text evidence="3">The sequence shown here is derived from an EMBL/GenBank/DDBJ whole genome shotgun (WGS) entry which is preliminary data.</text>
</comment>
<dbReference type="InterPro" id="IPR051492">
    <property type="entry name" value="Dynamin-Rho_GEF"/>
</dbReference>
<protein>
    <submittedName>
        <fullName evidence="3">Protein tag-52-related</fullName>
    </submittedName>
</protein>
<feature type="domain" description="DH" evidence="2">
    <location>
        <begin position="70"/>
        <end position="256"/>
    </location>
</feature>
<dbReference type="AlphaFoldDB" id="A0AAV7YHH9"/>
<dbReference type="PANTHER" id="PTHR22834:SF20">
    <property type="entry name" value="SH3 DOMAIN-CONTAINING PROTEIN"/>
    <property type="match status" value="1"/>
</dbReference>
<dbReference type="SUPFAM" id="SSF48065">
    <property type="entry name" value="DBL homology domain (DH-domain)"/>
    <property type="match status" value="1"/>
</dbReference>
<feature type="region of interest" description="Disordered" evidence="1">
    <location>
        <begin position="1"/>
        <end position="44"/>
    </location>
</feature>
<accession>A0AAV7YHH9</accession>
<dbReference type="Proteomes" id="UP001146793">
    <property type="component" value="Unassembled WGS sequence"/>
</dbReference>
<evidence type="ECO:0000313" key="3">
    <source>
        <dbReference type="EMBL" id="KAJ3427495.1"/>
    </source>
</evidence>